<dbReference type="Proteomes" id="UP000230002">
    <property type="component" value="Unassembled WGS sequence"/>
</dbReference>
<proteinExistence type="predicted"/>
<evidence type="ECO:0000313" key="3">
    <source>
        <dbReference type="Proteomes" id="UP000230002"/>
    </source>
</evidence>
<keyword evidence="3" id="KW-1185">Reference proteome</keyword>
<feature type="region of interest" description="Disordered" evidence="1">
    <location>
        <begin position="1"/>
        <end position="57"/>
    </location>
</feature>
<feature type="compositionally biased region" description="Basic and acidic residues" evidence="1">
    <location>
        <begin position="37"/>
        <end position="50"/>
    </location>
</feature>
<gene>
    <name evidence="2" type="ORF">GSI_01238</name>
</gene>
<reference evidence="2 3" key="1">
    <citation type="journal article" date="2015" name="Sci. Rep.">
        <title>Chromosome-level genome map provides insights into diverse defense mechanisms in the medicinal fungus Ganoderma sinense.</title>
        <authorList>
            <person name="Zhu Y."/>
            <person name="Xu J."/>
            <person name="Sun C."/>
            <person name="Zhou S."/>
            <person name="Xu H."/>
            <person name="Nelson D.R."/>
            <person name="Qian J."/>
            <person name="Song J."/>
            <person name="Luo H."/>
            <person name="Xiang L."/>
            <person name="Li Y."/>
            <person name="Xu Z."/>
            <person name="Ji A."/>
            <person name="Wang L."/>
            <person name="Lu S."/>
            <person name="Hayward A."/>
            <person name="Sun W."/>
            <person name="Li X."/>
            <person name="Schwartz D.C."/>
            <person name="Wang Y."/>
            <person name="Chen S."/>
        </authorList>
    </citation>
    <scope>NUCLEOTIDE SEQUENCE [LARGE SCALE GENOMIC DNA]</scope>
    <source>
        <strain evidence="2 3">ZZ0214-1</strain>
    </source>
</reference>
<protein>
    <submittedName>
        <fullName evidence="2">Uncharacterized protein</fullName>
    </submittedName>
</protein>
<dbReference type="AlphaFoldDB" id="A0A2G8SUW2"/>
<comment type="caution">
    <text evidence="2">The sequence shown here is derived from an EMBL/GenBank/DDBJ whole genome shotgun (WGS) entry which is preliminary data.</text>
</comment>
<feature type="compositionally biased region" description="Polar residues" evidence="1">
    <location>
        <begin position="1"/>
        <end position="10"/>
    </location>
</feature>
<organism evidence="2 3">
    <name type="scientific">Ganoderma sinense ZZ0214-1</name>
    <dbReference type="NCBI Taxonomy" id="1077348"/>
    <lineage>
        <taxon>Eukaryota</taxon>
        <taxon>Fungi</taxon>
        <taxon>Dikarya</taxon>
        <taxon>Basidiomycota</taxon>
        <taxon>Agaricomycotina</taxon>
        <taxon>Agaricomycetes</taxon>
        <taxon>Polyporales</taxon>
        <taxon>Polyporaceae</taxon>
        <taxon>Ganoderma</taxon>
    </lineage>
</organism>
<accession>A0A2G8SUW2</accession>
<sequence length="191" mass="21679">MTSVTAQMQELSLDEASASTPATPKPPAEAQTRKSPKITETRASRPDQVDTRPVPSTDEWLEVQAAGGCMYYGFYADNDSLQKMLINRFPDKLSNRNPRNVTLLYPALLFLRDVFKRDDISVHIGVLSQRAKDLNPSIEEEVGKHVLILGLFPLEMEAYLDRMTQKQVDRLARLMGTKPTWWRIAQLMDDV</sequence>
<evidence type="ECO:0000256" key="1">
    <source>
        <dbReference type="SAM" id="MobiDB-lite"/>
    </source>
</evidence>
<evidence type="ECO:0000313" key="2">
    <source>
        <dbReference type="EMBL" id="PIL37544.1"/>
    </source>
</evidence>
<dbReference type="EMBL" id="AYKW01000001">
    <property type="protein sequence ID" value="PIL37544.1"/>
    <property type="molecule type" value="Genomic_DNA"/>
</dbReference>
<name>A0A2G8SUW2_9APHY</name>
<dbReference type="OrthoDB" id="2609391at2759"/>